<sequence>MKTKLLFLASTVFLSANAYSQVGINTLTPSSTLDIRGSVEGNFREITGTSTLDNKDYHVSFSGTTDAVLNLPTKSTTDGSMADFRGRKYYIKNNSISNKLTLTAASGQTIRLGGSGTASNTIDLKPGKFGFLTANGLNGWDLDFVATAYNDSWVLANSDINGPAVPTSQVIPSGASFTTVNGCSVTVTVPAGVTSSKVVLSFTGWGDAAGSISAIGSFRFQVVRTGTSSATYASTAMTSWALGSAALVRYAYPVVYSISNLAAGTYTFNLQVRREDETGTGITTTFWGTMGRADVYVKD</sequence>
<gene>
    <name evidence="2" type="ORF">CLA01_30470</name>
</gene>
<protein>
    <submittedName>
        <fullName evidence="2">Uncharacterized protein</fullName>
    </submittedName>
</protein>
<keyword evidence="1" id="KW-0732">Signal</keyword>
<feature type="chain" id="PRO_5021931401" evidence="1">
    <location>
        <begin position="21"/>
        <end position="299"/>
    </location>
</feature>
<dbReference type="AlphaFoldDB" id="A0A511YCP7"/>
<dbReference type="RefSeq" id="WP_111955211.1">
    <property type="nucleotide sequence ID" value="NZ_BJYI01000011.1"/>
</dbReference>
<evidence type="ECO:0000256" key="1">
    <source>
        <dbReference type="SAM" id="SignalP"/>
    </source>
</evidence>
<comment type="caution">
    <text evidence="2">The sequence shown here is derived from an EMBL/GenBank/DDBJ whole genome shotgun (WGS) entry which is preliminary data.</text>
</comment>
<reference evidence="2 3" key="1">
    <citation type="submission" date="2019-07" db="EMBL/GenBank/DDBJ databases">
        <title>Whole genome shotgun sequence of Chryseobacterium lathyri NBRC 105250.</title>
        <authorList>
            <person name="Hosoyama A."/>
            <person name="Uohara A."/>
            <person name="Ohji S."/>
            <person name="Ichikawa N."/>
        </authorList>
    </citation>
    <scope>NUCLEOTIDE SEQUENCE [LARGE SCALE GENOMIC DNA]</scope>
    <source>
        <strain evidence="2 3">NBRC 105250</strain>
    </source>
</reference>
<evidence type="ECO:0000313" key="3">
    <source>
        <dbReference type="Proteomes" id="UP000321150"/>
    </source>
</evidence>
<dbReference type="EMBL" id="BJYI01000011">
    <property type="protein sequence ID" value="GEN72975.1"/>
    <property type="molecule type" value="Genomic_DNA"/>
</dbReference>
<organism evidence="2 3">
    <name type="scientific">Chryseobacterium lathyri</name>
    <dbReference type="NCBI Taxonomy" id="395933"/>
    <lineage>
        <taxon>Bacteria</taxon>
        <taxon>Pseudomonadati</taxon>
        <taxon>Bacteroidota</taxon>
        <taxon>Flavobacteriia</taxon>
        <taxon>Flavobacteriales</taxon>
        <taxon>Weeksellaceae</taxon>
        <taxon>Chryseobacterium group</taxon>
        <taxon>Chryseobacterium</taxon>
    </lineage>
</organism>
<dbReference type="Proteomes" id="UP000321150">
    <property type="component" value="Unassembled WGS sequence"/>
</dbReference>
<evidence type="ECO:0000313" key="2">
    <source>
        <dbReference type="EMBL" id="GEN72975.1"/>
    </source>
</evidence>
<feature type="signal peptide" evidence="1">
    <location>
        <begin position="1"/>
        <end position="20"/>
    </location>
</feature>
<proteinExistence type="predicted"/>
<dbReference type="OrthoDB" id="1261121at2"/>
<accession>A0A511YCP7</accession>
<name>A0A511YCP7_9FLAO</name>